<dbReference type="Proteomes" id="UP000762676">
    <property type="component" value="Unassembled WGS sequence"/>
</dbReference>
<name>A0AAV4H003_9GAST</name>
<dbReference type="AlphaFoldDB" id="A0AAV4H003"/>
<protein>
    <submittedName>
        <fullName evidence="1">Uncharacterized protein</fullName>
    </submittedName>
</protein>
<comment type="caution">
    <text evidence="1">The sequence shown here is derived from an EMBL/GenBank/DDBJ whole genome shotgun (WGS) entry which is preliminary data.</text>
</comment>
<evidence type="ECO:0000313" key="1">
    <source>
        <dbReference type="EMBL" id="GFR91039.1"/>
    </source>
</evidence>
<organism evidence="1 2">
    <name type="scientific">Elysia marginata</name>
    <dbReference type="NCBI Taxonomy" id="1093978"/>
    <lineage>
        <taxon>Eukaryota</taxon>
        <taxon>Metazoa</taxon>
        <taxon>Spiralia</taxon>
        <taxon>Lophotrochozoa</taxon>
        <taxon>Mollusca</taxon>
        <taxon>Gastropoda</taxon>
        <taxon>Heterobranchia</taxon>
        <taxon>Euthyneura</taxon>
        <taxon>Panpulmonata</taxon>
        <taxon>Sacoglossa</taxon>
        <taxon>Placobranchoidea</taxon>
        <taxon>Plakobranchidae</taxon>
        <taxon>Elysia</taxon>
    </lineage>
</organism>
<sequence>MQWYVTLTRQHSGQDLLRLSDQYCPRQAYLTDQCHGKSDHNGLTISQVPCHSFHIYEKKRCNLNSTSSVWSHGSVLTGAGDGDDTTILARMMMRPPGQVSPNQTAERAWAYQHNRVSGQVKSLHKPSNPVLTTPRTLKILPAIFDYVGFGMRSGCLGEADRPNGPKGPQAD</sequence>
<proteinExistence type="predicted"/>
<evidence type="ECO:0000313" key="2">
    <source>
        <dbReference type="Proteomes" id="UP000762676"/>
    </source>
</evidence>
<accession>A0AAV4H003</accession>
<gene>
    <name evidence="1" type="ORF">ElyMa_000834400</name>
</gene>
<dbReference type="EMBL" id="BMAT01001706">
    <property type="protein sequence ID" value="GFR91039.1"/>
    <property type="molecule type" value="Genomic_DNA"/>
</dbReference>
<reference evidence="1 2" key="1">
    <citation type="journal article" date="2021" name="Elife">
        <title>Chloroplast acquisition without the gene transfer in kleptoplastic sea slugs, Plakobranchus ocellatus.</title>
        <authorList>
            <person name="Maeda T."/>
            <person name="Takahashi S."/>
            <person name="Yoshida T."/>
            <person name="Shimamura S."/>
            <person name="Takaki Y."/>
            <person name="Nagai Y."/>
            <person name="Toyoda A."/>
            <person name="Suzuki Y."/>
            <person name="Arimoto A."/>
            <person name="Ishii H."/>
            <person name="Satoh N."/>
            <person name="Nishiyama T."/>
            <person name="Hasebe M."/>
            <person name="Maruyama T."/>
            <person name="Minagawa J."/>
            <person name="Obokata J."/>
            <person name="Shigenobu S."/>
        </authorList>
    </citation>
    <scope>NUCLEOTIDE SEQUENCE [LARGE SCALE GENOMIC DNA]</scope>
</reference>
<keyword evidence="2" id="KW-1185">Reference proteome</keyword>